<dbReference type="eggNOG" id="KOG0978">
    <property type="taxonomic scope" value="Eukaryota"/>
</dbReference>
<feature type="coiled-coil region" evidence="15">
    <location>
        <begin position="715"/>
        <end position="833"/>
    </location>
</feature>
<evidence type="ECO:0000256" key="14">
    <source>
        <dbReference type="RuleBase" id="RU365038"/>
    </source>
</evidence>
<dbReference type="EC" id="2.3.2.27" evidence="14"/>
<keyword evidence="6 14" id="KW-0479">Metal-binding</keyword>
<evidence type="ECO:0000256" key="12">
    <source>
        <dbReference type="ARBA" id="ARBA00023242"/>
    </source>
</evidence>
<dbReference type="Proteomes" id="UP000030748">
    <property type="component" value="Unassembled WGS sequence"/>
</dbReference>
<dbReference type="PROSITE" id="PS50089">
    <property type="entry name" value="ZF_RING_2"/>
    <property type="match status" value="1"/>
</dbReference>
<evidence type="ECO:0000256" key="15">
    <source>
        <dbReference type="SAM" id="Coils"/>
    </source>
</evidence>
<dbReference type="GO" id="GO:0033503">
    <property type="term" value="C:HULC complex"/>
    <property type="evidence" value="ECO:0000318"/>
    <property type="project" value="GO_Central"/>
</dbReference>
<dbReference type="PANTHER" id="PTHR23163">
    <property type="entry name" value="RING FINGER PROTEIN-RELATED"/>
    <property type="match status" value="1"/>
</dbReference>
<keyword evidence="19" id="KW-1185">Reference proteome</keyword>
<evidence type="ECO:0000256" key="8">
    <source>
        <dbReference type="ARBA" id="ARBA00022786"/>
    </source>
</evidence>
<comment type="similarity">
    <text evidence="4 14">Belongs to the BRE1 family.</text>
</comment>
<evidence type="ECO:0000256" key="10">
    <source>
        <dbReference type="ARBA" id="ARBA00022853"/>
    </source>
</evidence>
<keyword evidence="8 14" id="KW-0833">Ubl conjugation pathway</keyword>
<evidence type="ECO:0000259" key="17">
    <source>
        <dbReference type="PROSITE" id="PS50089"/>
    </source>
</evidence>
<evidence type="ECO:0000256" key="2">
    <source>
        <dbReference type="ARBA" id="ARBA00004123"/>
    </source>
</evidence>
<evidence type="ECO:0000256" key="16">
    <source>
        <dbReference type="SAM" id="MobiDB-lite"/>
    </source>
</evidence>
<dbReference type="EMBL" id="KI630454">
    <property type="protein sequence ID" value="EYU39239.1"/>
    <property type="molecule type" value="Genomic_DNA"/>
</dbReference>
<dbReference type="GO" id="GO:0016567">
    <property type="term" value="P:protein ubiquitination"/>
    <property type="evidence" value="ECO:0007669"/>
    <property type="project" value="UniProtKB-UniRule"/>
</dbReference>
<dbReference type="UniPathway" id="UPA00143"/>
<sequence>MEPEEEPEHKRRHLDNNGSSMARHSSSPPPPDDNKPLGTRWMCPYNDEIFFYFSSLLVDTAVLQYQNQRLVQQLETQKQELHNLESKIKEVKEKQTSYDEILIKVNQLWNQLIDDIILLGVQAGADQSSLQILDHAKFSRGSIPSCPAEYIFLCRVLETGAIESSRNDGSIGYVKEALASRQTSTRELMKLLEDAIDSQRAKFEGIAQNLLQKPSSEDAVIQWRELDDLITEETSHLHAVVDVLHLKHKHYADEIQTCIDNHSVDQLEIKRLAGELEESMAELEESRRKLINLKMQKDGVSSMQVPIPIPVIVPNVANGNASPEKPADRSKRLRELKESIEEIKVLAEDRLSELRDAREDNLILSNQLQHLQNELKEDKYVYASRPYSLANDQLQHWNAEAERYKTLAESLQAERPFIVRREKDLIAKTESLEAARAAIYISETKVEELKNQLQTCVIEKNEMEMKMEESLQDSGRKDIKDEFQVMASALSKEIAMMESQLNRWKQTADEALSLREKAQSLSALLDSKTTELKNLSNECARRTEEIKSLKDITEKMQKEKQELEIFLDMFGQQIYHNRDLTEIKESERRAHLQAETLRNALEEHSLELRVKAAYEAESVCQQRLCLAEAEMAKLRAQLDGADRDVLEVKEAIAIKEAESESYISEIETIGQSYEDMQTQNQHLLQQVTERDEYNIKLVSESVKAKQSQSILLSEKQGLEKQLQRLNGSLESLKSRIAQSEEQMKLHHQETLSSIQEDRHMAMNLEATKWELADAEKELKMLKSAVLSSEKEHEQIQRNVDEIQIELDNERSERKKLDEEVMEVNRTIDELTSENGEAAIQKLQEEIKDCKGVLKCGVCFDRPKEVVIVKCFHLFCNQCIQRNLEIRHRKCPGCGTAFGQNDVRFVKI</sequence>
<dbReference type="STRING" id="4155.A0A022RGW1"/>
<evidence type="ECO:0000256" key="13">
    <source>
        <dbReference type="PROSITE-ProRule" id="PRU00175"/>
    </source>
</evidence>
<evidence type="ECO:0000256" key="3">
    <source>
        <dbReference type="ARBA" id="ARBA00004906"/>
    </source>
</evidence>
<dbReference type="GO" id="GO:0061630">
    <property type="term" value="F:ubiquitin protein ligase activity"/>
    <property type="evidence" value="ECO:0000318"/>
    <property type="project" value="GO_Central"/>
</dbReference>
<dbReference type="SUPFAM" id="SSF57850">
    <property type="entry name" value="RING/U-box"/>
    <property type="match status" value="1"/>
</dbReference>
<comment type="subcellular location">
    <subcellularLocation>
        <location evidence="2 14">Nucleus</location>
    </subcellularLocation>
</comment>
<keyword evidence="9 14" id="KW-0862">Zinc</keyword>
<feature type="coiled-coil region" evidence="15">
    <location>
        <begin position="266"/>
        <end position="296"/>
    </location>
</feature>
<evidence type="ECO:0000313" key="19">
    <source>
        <dbReference type="Proteomes" id="UP000030748"/>
    </source>
</evidence>
<comment type="pathway">
    <text evidence="3 14">Protein modification; protein ubiquitination.</text>
</comment>
<feature type="region of interest" description="Disordered" evidence="16">
    <location>
        <begin position="1"/>
        <end position="39"/>
    </location>
</feature>
<evidence type="ECO:0000313" key="18">
    <source>
        <dbReference type="EMBL" id="EYU39239.1"/>
    </source>
</evidence>
<dbReference type="GO" id="GO:0008270">
    <property type="term" value="F:zinc ion binding"/>
    <property type="evidence" value="ECO:0007669"/>
    <property type="project" value="UniProtKB-KW"/>
</dbReference>
<dbReference type="GO" id="GO:0005634">
    <property type="term" value="C:nucleus"/>
    <property type="evidence" value="ECO:0000318"/>
    <property type="project" value="GO_Central"/>
</dbReference>
<name>A0A022RGW1_ERYGU</name>
<keyword evidence="11 14" id="KW-0175">Coiled coil</keyword>
<evidence type="ECO:0000256" key="1">
    <source>
        <dbReference type="ARBA" id="ARBA00000900"/>
    </source>
</evidence>
<dbReference type="InterPro" id="IPR001841">
    <property type="entry name" value="Znf_RING"/>
</dbReference>
<reference evidence="18 19" key="1">
    <citation type="journal article" date="2013" name="Proc. Natl. Acad. Sci. U.S.A.">
        <title>Fine-scale variation in meiotic recombination in Mimulus inferred from population shotgun sequencing.</title>
        <authorList>
            <person name="Hellsten U."/>
            <person name="Wright K.M."/>
            <person name="Jenkins J."/>
            <person name="Shu S."/>
            <person name="Yuan Y."/>
            <person name="Wessler S.R."/>
            <person name="Schmutz J."/>
            <person name="Willis J.H."/>
            <person name="Rokhsar D.S."/>
        </authorList>
    </citation>
    <scope>NUCLEOTIDE SEQUENCE [LARGE SCALE GENOMIC DNA]</scope>
    <source>
        <strain evidence="19">cv. DUN x IM62</strain>
    </source>
</reference>
<dbReference type="PANTHER" id="PTHR23163:SF8">
    <property type="entry name" value="E3 UBIQUITIN-PROTEIN LIGASE BRE1-LIKE 2"/>
    <property type="match status" value="1"/>
</dbReference>
<gene>
    <name evidence="18" type="ORF">MIMGU_mgv1a001034mg</name>
</gene>
<dbReference type="GO" id="GO:0006325">
    <property type="term" value="P:chromatin organization"/>
    <property type="evidence" value="ECO:0007669"/>
    <property type="project" value="UniProtKB-KW"/>
</dbReference>
<dbReference type="PROSITE" id="PS00518">
    <property type="entry name" value="ZF_RING_1"/>
    <property type="match status" value="1"/>
</dbReference>
<keyword evidence="5 14" id="KW-0808">Transferase</keyword>
<evidence type="ECO:0000256" key="7">
    <source>
        <dbReference type="ARBA" id="ARBA00022771"/>
    </source>
</evidence>
<keyword evidence="10 14" id="KW-0156">Chromatin regulator</keyword>
<keyword evidence="7 13" id="KW-0863">Zinc-finger</keyword>
<organism evidence="18 19">
    <name type="scientific">Erythranthe guttata</name>
    <name type="common">Yellow monkey flower</name>
    <name type="synonym">Mimulus guttatus</name>
    <dbReference type="NCBI Taxonomy" id="4155"/>
    <lineage>
        <taxon>Eukaryota</taxon>
        <taxon>Viridiplantae</taxon>
        <taxon>Streptophyta</taxon>
        <taxon>Embryophyta</taxon>
        <taxon>Tracheophyta</taxon>
        <taxon>Spermatophyta</taxon>
        <taxon>Magnoliopsida</taxon>
        <taxon>eudicotyledons</taxon>
        <taxon>Gunneridae</taxon>
        <taxon>Pentapetalae</taxon>
        <taxon>asterids</taxon>
        <taxon>lamiids</taxon>
        <taxon>Lamiales</taxon>
        <taxon>Phrymaceae</taxon>
        <taxon>Erythranthe</taxon>
    </lineage>
</organism>
<dbReference type="CDD" id="cd16499">
    <property type="entry name" value="RING-HC_Bre1-like"/>
    <property type="match status" value="1"/>
</dbReference>
<dbReference type="InterPro" id="IPR013083">
    <property type="entry name" value="Znf_RING/FYVE/PHD"/>
</dbReference>
<evidence type="ECO:0000256" key="9">
    <source>
        <dbReference type="ARBA" id="ARBA00022833"/>
    </source>
</evidence>
<feature type="domain" description="RING-type" evidence="17">
    <location>
        <begin position="855"/>
        <end position="893"/>
    </location>
</feature>
<dbReference type="Gene3D" id="3.30.40.10">
    <property type="entry name" value="Zinc/RING finger domain, C3HC4 (zinc finger)"/>
    <property type="match status" value="1"/>
</dbReference>
<keyword evidence="12 14" id="KW-0539">Nucleus</keyword>
<protein>
    <recommendedName>
        <fullName evidence="14">E3 ubiquitin protein ligase</fullName>
        <ecNumber evidence="14">2.3.2.27</ecNumber>
    </recommendedName>
</protein>
<dbReference type="InterPro" id="IPR013956">
    <property type="entry name" value="E3_ubiquit_lig_Bre1"/>
</dbReference>
<dbReference type="Pfam" id="PF13920">
    <property type="entry name" value="zf-C3HC4_3"/>
    <property type="match status" value="1"/>
</dbReference>
<accession>A0A022RGW1</accession>
<dbReference type="SMART" id="SM00184">
    <property type="entry name" value="RING"/>
    <property type="match status" value="1"/>
</dbReference>
<evidence type="ECO:0000256" key="5">
    <source>
        <dbReference type="ARBA" id="ARBA00022679"/>
    </source>
</evidence>
<proteinExistence type="inferred from homology"/>
<feature type="coiled-coil region" evidence="15">
    <location>
        <begin position="67"/>
        <end position="94"/>
    </location>
</feature>
<comment type="catalytic activity">
    <reaction evidence="1 14">
        <text>S-ubiquitinyl-[E2 ubiquitin-conjugating enzyme]-L-cysteine + [acceptor protein]-L-lysine = [E2 ubiquitin-conjugating enzyme]-L-cysteine + N(6)-ubiquitinyl-[acceptor protein]-L-lysine.</text>
        <dbReference type="EC" id="2.3.2.27"/>
    </reaction>
</comment>
<evidence type="ECO:0000256" key="6">
    <source>
        <dbReference type="ARBA" id="ARBA00022723"/>
    </source>
</evidence>
<feature type="coiled-coil region" evidence="15">
    <location>
        <begin position="337"/>
        <end position="603"/>
    </location>
</feature>
<dbReference type="InterPro" id="IPR017907">
    <property type="entry name" value="Znf_RING_CS"/>
</dbReference>
<evidence type="ECO:0000256" key="11">
    <source>
        <dbReference type="ARBA" id="ARBA00023054"/>
    </source>
</evidence>
<evidence type="ECO:0000256" key="4">
    <source>
        <dbReference type="ARBA" id="ARBA00005555"/>
    </source>
</evidence>
<dbReference type="AlphaFoldDB" id="A0A022RGW1"/>